<sequence length="295" mass="33497">MSRLNYHHLYYFWQVARGGNLTQVANQLHVSQSALSTQIRQLEDNLGQQLFHRQGRKLQLTEAGQQVLAYANDIFRKGEELEALVRQGINPVHQTLRIGMAATMSRNFIEVFIAPLLSDPGQRFSLQSLPMPSLLDGLANHELDLVLTNTNVGDDPRRPWQVQRVASQPLSVIGPPDQKPDKAFPENYADLRWLLPGQRSEMRQAFDAFCSLWQFDPQIQAEVDDMAMLRLLARDSGSVAVMPSVVVRDELASGKLATYFTLPDVYEHFYAITVNRQLQPDALELLLSQQRRGFD</sequence>
<dbReference type="GO" id="GO:0003700">
    <property type="term" value="F:DNA-binding transcription factor activity"/>
    <property type="evidence" value="ECO:0007669"/>
    <property type="project" value="InterPro"/>
</dbReference>
<dbReference type="PATRIC" id="fig|1769779.3.peg.3014"/>
<dbReference type="OrthoDB" id="464481at2"/>
<dbReference type="Gene3D" id="1.10.10.10">
    <property type="entry name" value="Winged helix-like DNA-binding domain superfamily/Winged helix DNA-binding domain"/>
    <property type="match status" value="1"/>
</dbReference>
<dbReference type="PANTHER" id="PTHR30126:SF98">
    <property type="entry name" value="HTH-TYPE TRANSCRIPTIONAL ACTIVATOR BAUR"/>
    <property type="match status" value="1"/>
</dbReference>
<proteinExistence type="inferred from homology"/>
<dbReference type="PRINTS" id="PR00039">
    <property type="entry name" value="HTHLYSR"/>
</dbReference>
<dbReference type="AlphaFoldDB" id="A0A1C9WB80"/>
<comment type="similarity">
    <text evidence="1">Belongs to the LysR transcriptional regulatory family.</text>
</comment>
<keyword evidence="7" id="KW-1185">Reference proteome</keyword>
<dbReference type="InterPro" id="IPR000847">
    <property type="entry name" value="LysR_HTH_N"/>
</dbReference>
<evidence type="ECO:0000313" key="7">
    <source>
        <dbReference type="Proteomes" id="UP000095672"/>
    </source>
</evidence>
<evidence type="ECO:0000256" key="2">
    <source>
        <dbReference type="ARBA" id="ARBA00023015"/>
    </source>
</evidence>
<keyword evidence="4" id="KW-0804">Transcription</keyword>
<accession>A0A1C9WB80</accession>
<dbReference type="InterPro" id="IPR036388">
    <property type="entry name" value="WH-like_DNA-bd_sf"/>
</dbReference>
<dbReference type="PANTHER" id="PTHR30126">
    <property type="entry name" value="HTH-TYPE TRANSCRIPTIONAL REGULATOR"/>
    <property type="match status" value="1"/>
</dbReference>
<feature type="domain" description="HTH lysR-type" evidence="5">
    <location>
        <begin position="4"/>
        <end position="61"/>
    </location>
</feature>
<evidence type="ECO:0000313" key="6">
    <source>
        <dbReference type="EMBL" id="AOS98406.1"/>
    </source>
</evidence>
<dbReference type="Proteomes" id="UP000095672">
    <property type="component" value="Chromosome"/>
</dbReference>
<dbReference type="RefSeq" id="WP_069948270.1">
    <property type="nucleotide sequence ID" value="NZ_CP014143.1"/>
</dbReference>
<name>A0A1C9WB80_9GAMM</name>
<dbReference type="SUPFAM" id="SSF53850">
    <property type="entry name" value="Periplasmic binding protein-like II"/>
    <property type="match status" value="1"/>
</dbReference>
<gene>
    <name evidence="6" type="primary">nhaR</name>
    <name evidence="6" type="ORF">AUP74_03040</name>
</gene>
<keyword evidence="2" id="KW-0805">Transcription regulation</keyword>
<reference evidence="7" key="1">
    <citation type="submission" date="2016-01" db="EMBL/GenBank/DDBJ databases">
        <title>Complete genome sequence of Microbulbifer sp. CCB-MM1, a halophile isolated from Matang Mangrove Forest, Perak.</title>
        <authorList>
            <person name="Moh T.H."/>
            <person name="Dinesh B."/>
            <person name="Lau N.-S."/>
            <person name="Go F."/>
            <person name="Alexander Chong S.-C."/>
        </authorList>
    </citation>
    <scope>NUCLEOTIDE SEQUENCE [LARGE SCALE GENOMIC DNA]</scope>
    <source>
        <strain evidence="7">CCB-MM1</strain>
    </source>
</reference>
<dbReference type="PROSITE" id="PS50931">
    <property type="entry name" value="HTH_LYSR"/>
    <property type="match status" value="1"/>
</dbReference>
<organism evidence="6 7">
    <name type="scientific">Microbulbifer aggregans</name>
    <dbReference type="NCBI Taxonomy" id="1769779"/>
    <lineage>
        <taxon>Bacteria</taxon>
        <taxon>Pseudomonadati</taxon>
        <taxon>Pseudomonadota</taxon>
        <taxon>Gammaproteobacteria</taxon>
        <taxon>Cellvibrionales</taxon>
        <taxon>Microbulbiferaceae</taxon>
        <taxon>Microbulbifer</taxon>
    </lineage>
</organism>
<dbReference type="CDD" id="cd05466">
    <property type="entry name" value="PBP2_LTTR_substrate"/>
    <property type="match status" value="1"/>
</dbReference>
<dbReference type="InterPro" id="IPR036390">
    <property type="entry name" value="WH_DNA-bd_sf"/>
</dbReference>
<keyword evidence="3" id="KW-0238">DNA-binding</keyword>
<dbReference type="InterPro" id="IPR005119">
    <property type="entry name" value="LysR_subst-bd"/>
</dbReference>
<protein>
    <submittedName>
        <fullName evidence="6">Transcriptional activator protein NhaR</fullName>
    </submittedName>
</protein>
<evidence type="ECO:0000256" key="3">
    <source>
        <dbReference type="ARBA" id="ARBA00023125"/>
    </source>
</evidence>
<evidence type="ECO:0000259" key="5">
    <source>
        <dbReference type="PROSITE" id="PS50931"/>
    </source>
</evidence>
<dbReference type="Pfam" id="PF03466">
    <property type="entry name" value="LysR_substrate"/>
    <property type="match status" value="1"/>
</dbReference>
<dbReference type="GO" id="GO:0000976">
    <property type="term" value="F:transcription cis-regulatory region binding"/>
    <property type="evidence" value="ECO:0007669"/>
    <property type="project" value="TreeGrafter"/>
</dbReference>
<dbReference type="FunFam" id="1.10.10.10:FF:000001">
    <property type="entry name" value="LysR family transcriptional regulator"/>
    <property type="match status" value="1"/>
</dbReference>
<dbReference type="Pfam" id="PF00126">
    <property type="entry name" value="HTH_1"/>
    <property type="match status" value="1"/>
</dbReference>
<dbReference type="SUPFAM" id="SSF46785">
    <property type="entry name" value="Winged helix' DNA-binding domain"/>
    <property type="match status" value="1"/>
</dbReference>
<dbReference type="EMBL" id="CP014143">
    <property type="protein sequence ID" value="AOS98406.1"/>
    <property type="molecule type" value="Genomic_DNA"/>
</dbReference>
<dbReference type="KEGG" id="micc:AUP74_03040"/>
<evidence type="ECO:0000256" key="4">
    <source>
        <dbReference type="ARBA" id="ARBA00023163"/>
    </source>
</evidence>
<dbReference type="STRING" id="1769779.AUP74_03040"/>
<evidence type="ECO:0000256" key="1">
    <source>
        <dbReference type="ARBA" id="ARBA00009437"/>
    </source>
</evidence>
<dbReference type="Gene3D" id="3.40.190.290">
    <property type="match status" value="1"/>
</dbReference>